<dbReference type="InterPro" id="IPR007842">
    <property type="entry name" value="HEPN_dom"/>
</dbReference>
<feature type="domain" description="HEPN" evidence="2">
    <location>
        <begin position="11"/>
        <end position="125"/>
    </location>
</feature>
<evidence type="ECO:0000313" key="3">
    <source>
        <dbReference type="EMBL" id="CAA9427678.1"/>
    </source>
</evidence>
<name>A0A6J4Q4H7_9ACTN</name>
<reference evidence="3" key="1">
    <citation type="submission" date="2020-02" db="EMBL/GenBank/DDBJ databases">
        <authorList>
            <person name="Meier V. D."/>
        </authorList>
    </citation>
    <scope>NUCLEOTIDE SEQUENCE</scope>
    <source>
        <strain evidence="3">AVDCRST_MAG22</strain>
    </source>
</reference>
<comment type="similarity">
    <text evidence="1">Belongs to the UPF0332 family.</text>
</comment>
<accession>A0A6J4Q4H7</accession>
<protein>
    <recommendedName>
        <fullName evidence="2">HEPN domain-containing protein</fullName>
    </recommendedName>
</protein>
<evidence type="ECO:0000256" key="1">
    <source>
        <dbReference type="ARBA" id="ARBA00038248"/>
    </source>
</evidence>
<dbReference type="PANTHER" id="PTHR36565">
    <property type="entry name" value="UPF0332 PROTEIN TM_1000"/>
    <property type="match status" value="1"/>
</dbReference>
<gene>
    <name evidence="3" type="ORF">AVDCRST_MAG22-3030</name>
</gene>
<dbReference type="AlphaFoldDB" id="A0A6J4Q4H7"/>
<dbReference type="InterPro" id="IPR052226">
    <property type="entry name" value="UPF0332_toxin"/>
</dbReference>
<dbReference type="PANTHER" id="PTHR36565:SF1">
    <property type="entry name" value="UPF0332 PROTEIN TM_1000"/>
    <property type="match status" value="1"/>
</dbReference>
<evidence type="ECO:0000259" key="2">
    <source>
        <dbReference type="Pfam" id="PF05168"/>
    </source>
</evidence>
<proteinExistence type="inferred from homology"/>
<sequence length="130" mass="14513">MSDSPEVLDNLLAKAWRSLAVAEGLLADGHADFAASRAYYGCLYVAEAPLLSEGLSYSRHSQVVAQFGRHFAKTGRLDARHHRLLIEALRLRQVADYSAAPEPVSREDAEHTIREGKEFFDAAREYLEPQ</sequence>
<dbReference type="Pfam" id="PF05168">
    <property type="entry name" value="HEPN"/>
    <property type="match status" value="1"/>
</dbReference>
<dbReference type="Gene3D" id="1.20.120.330">
    <property type="entry name" value="Nucleotidyltransferases domain 2"/>
    <property type="match status" value="1"/>
</dbReference>
<dbReference type="EMBL" id="CADCUV010000140">
    <property type="protein sequence ID" value="CAA9427678.1"/>
    <property type="molecule type" value="Genomic_DNA"/>
</dbReference>
<organism evidence="3">
    <name type="scientific">uncultured Rubrobacteraceae bacterium</name>
    <dbReference type="NCBI Taxonomy" id="349277"/>
    <lineage>
        <taxon>Bacteria</taxon>
        <taxon>Bacillati</taxon>
        <taxon>Actinomycetota</taxon>
        <taxon>Rubrobacteria</taxon>
        <taxon>Rubrobacterales</taxon>
        <taxon>Rubrobacteraceae</taxon>
        <taxon>environmental samples</taxon>
    </lineage>
</organism>